<evidence type="ECO:0000313" key="2">
    <source>
        <dbReference type="EMBL" id="WAL62509.1"/>
    </source>
</evidence>
<reference evidence="2" key="1">
    <citation type="submission" date="2022-12" db="EMBL/GenBank/DDBJ databases">
        <title>Polyphasic identification of a Novel Hot-Spring Cyanobacterium Ocullathermofonsia sinensis gen nov. sp. nov. and Genomic Insights on its Adaptations to the Thermal Habitat.</title>
        <authorList>
            <person name="Daroch M."/>
            <person name="Tang J."/>
            <person name="Jiang Y."/>
        </authorList>
    </citation>
    <scope>NUCLEOTIDE SEQUENCE</scope>
    <source>
        <strain evidence="2">PKUAC-SCTA174</strain>
    </source>
</reference>
<feature type="chain" id="PRO_5039108812" evidence="1">
    <location>
        <begin position="25"/>
        <end position="84"/>
    </location>
</feature>
<protein>
    <submittedName>
        <fullName evidence="2">Uncharacterized protein</fullName>
    </submittedName>
</protein>
<organism evidence="2 3">
    <name type="scientific">Thermocoleostomius sinensis A174</name>
    <dbReference type="NCBI Taxonomy" id="2016057"/>
    <lineage>
        <taxon>Bacteria</taxon>
        <taxon>Bacillati</taxon>
        <taxon>Cyanobacteriota</taxon>
        <taxon>Cyanophyceae</taxon>
        <taxon>Oculatellales</taxon>
        <taxon>Oculatellaceae</taxon>
        <taxon>Thermocoleostomius</taxon>
    </lineage>
</organism>
<dbReference type="Proteomes" id="UP001163152">
    <property type="component" value="Chromosome"/>
</dbReference>
<keyword evidence="1" id="KW-0732">Signal</keyword>
<gene>
    <name evidence="2" type="ORF">OXH18_11100</name>
</gene>
<dbReference type="RefSeq" id="WP_268612849.1">
    <property type="nucleotide sequence ID" value="NZ_CP113797.1"/>
</dbReference>
<evidence type="ECO:0000256" key="1">
    <source>
        <dbReference type="SAM" id="SignalP"/>
    </source>
</evidence>
<feature type="signal peptide" evidence="1">
    <location>
        <begin position="1"/>
        <end position="24"/>
    </location>
</feature>
<sequence>MKRLFFIVLSLITVSATATSSALALGQSFEDARDQVINRLDNRFDSARDQVVNRLDDRFDSARDQVINRLDNRFEEAVDRNRNL</sequence>
<dbReference type="KEGG" id="tsin:OXH18_11100"/>
<name>A0A9E9C9C6_9CYAN</name>
<accession>A0A9E9C9C6</accession>
<keyword evidence="3" id="KW-1185">Reference proteome</keyword>
<dbReference type="AlphaFoldDB" id="A0A9E9C9C6"/>
<evidence type="ECO:0000313" key="3">
    <source>
        <dbReference type="Proteomes" id="UP001163152"/>
    </source>
</evidence>
<dbReference type="EMBL" id="CP113797">
    <property type="protein sequence ID" value="WAL62509.1"/>
    <property type="molecule type" value="Genomic_DNA"/>
</dbReference>
<proteinExistence type="predicted"/>